<name>A0A0U4W7S0_9PSED</name>
<dbReference type="InterPro" id="IPR010982">
    <property type="entry name" value="Lambda_DNA-bd_dom_sf"/>
</dbReference>
<accession>A0A0U4W7S0</accession>
<dbReference type="PANTHER" id="PTHR30146">
    <property type="entry name" value="LACI-RELATED TRANSCRIPTIONAL REPRESSOR"/>
    <property type="match status" value="1"/>
</dbReference>
<organism evidence="5 6">
    <name type="scientific">Pseudomonas oryzihabitans</name>
    <dbReference type="NCBI Taxonomy" id="47885"/>
    <lineage>
        <taxon>Bacteria</taxon>
        <taxon>Pseudomonadati</taxon>
        <taxon>Pseudomonadota</taxon>
        <taxon>Gammaproteobacteria</taxon>
        <taxon>Pseudomonadales</taxon>
        <taxon>Pseudomonadaceae</taxon>
        <taxon>Pseudomonas</taxon>
    </lineage>
</organism>
<dbReference type="PROSITE" id="PS50932">
    <property type="entry name" value="HTH_LACI_2"/>
    <property type="match status" value="1"/>
</dbReference>
<dbReference type="Gene3D" id="3.40.50.2300">
    <property type="match status" value="2"/>
</dbReference>
<dbReference type="InterPro" id="IPR046335">
    <property type="entry name" value="LacI/GalR-like_sensor"/>
</dbReference>
<dbReference type="RefSeq" id="WP_059314213.1">
    <property type="nucleotide sequence ID" value="NZ_CP013987.1"/>
</dbReference>
<dbReference type="EMBL" id="CP013987">
    <property type="protein sequence ID" value="ALZ83989.1"/>
    <property type="molecule type" value="Genomic_DNA"/>
</dbReference>
<evidence type="ECO:0000259" key="4">
    <source>
        <dbReference type="PROSITE" id="PS50932"/>
    </source>
</evidence>
<evidence type="ECO:0000256" key="1">
    <source>
        <dbReference type="ARBA" id="ARBA00023015"/>
    </source>
</evidence>
<sequence length="338" mass="35009">MTGKTRSRSGSVTIRDVASLAGVAPITVSRVVNAPASVKAATRERVLAAIAASGYMPNLVAGALATNRSRLVAVLVPMLTNPLFADSYQAVAERLAQAGYQVLLGVTGHDPEHEEALLATILSRRPDGLILTGVDHTPASRARLKAAGVPVVETWDLSAEPIDQGVGFDHEAVGALLAERANAGGYAQVAQVAVDDPRGTRRRLSLSRALATLGIAETAPALFTGLPSLEQGRQALCQLLAQTKVRPLLVVCTSDTLAHGVLTEALAQGLAVPGDVAVIGFGDMAFAAHTLPALTTIRVDATALGHTAAELLLARLAGSDGEPQQRDLGVDWIERGST</sequence>
<gene>
    <name evidence="5" type="ORF">APT59_07095</name>
</gene>
<evidence type="ECO:0000256" key="3">
    <source>
        <dbReference type="ARBA" id="ARBA00023163"/>
    </source>
</evidence>
<proteinExistence type="predicted"/>
<dbReference type="CDD" id="cd01575">
    <property type="entry name" value="PBP1_GntR"/>
    <property type="match status" value="1"/>
</dbReference>
<protein>
    <submittedName>
        <fullName evidence="5">GntR family transcriptional regulator</fullName>
    </submittedName>
</protein>
<reference evidence="5 6" key="1">
    <citation type="submission" date="2016-01" db="EMBL/GenBank/DDBJ databases">
        <title>Annotation of Pseudomonas oryzihabitans USDA-ARS-USMARC-56511.</title>
        <authorList>
            <person name="Harhay G.P."/>
            <person name="Harhay D.M."/>
            <person name="Smith T.P.L."/>
            <person name="Bono J.L."/>
            <person name="Heaton M.P."/>
            <person name="Clawson M.L."/>
            <person name="Chitko-Mckown C.G."/>
            <person name="Capik S.F."/>
            <person name="DeDonder K.D."/>
            <person name="Apley M.D."/>
            <person name="Lubbers B.V."/>
            <person name="White B.J."/>
            <person name="Larson R.L."/>
        </authorList>
    </citation>
    <scope>NUCLEOTIDE SEQUENCE [LARGE SCALE GENOMIC DNA]</scope>
    <source>
        <strain evidence="5 6">USDA-ARS-USMARC-56511</strain>
    </source>
</reference>
<dbReference type="CDD" id="cd01392">
    <property type="entry name" value="HTH_LacI"/>
    <property type="match status" value="1"/>
</dbReference>
<evidence type="ECO:0000313" key="6">
    <source>
        <dbReference type="Proteomes" id="UP000064137"/>
    </source>
</evidence>
<dbReference type="AlphaFoldDB" id="A0A0U4W7S0"/>
<dbReference type="SUPFAM" id="SSF53822">
    <property type="entry name" value="Periplasmic binding protein-like I"/>
    <property type="match status" value="1"/>
</dbReference>
<dbReference type="KEGG" id="por:APT59_07095"/>
<feature type="domain" description="HTH lacI-type" evidence="4">
    <location>
        <begin position="12"/>
        <end position="66"/>
    </location>
</feature>
<keyword evidence="1" id="KW-0805">Transcription regulation</keyword>
<dbReference type="Gene3D" id="1.10.260.40">
    <property type="entry name" value="lambda repressor-like DNA-binding domains"/>
    <property type="match status" value="1"/>
</dbReference>
<dbReference type="InterPro" id="IPR000843">
    <property type="entry name" value="HTH_LacI"/>
</dbReference>
<keyword evidence="2" id="KW-0238">DNA-binding</keyword>
<keyword evidence="3" id="KW-0804">Transcription</keyword>
<dbReference type="GO" id="GO:0003700">
    <property type="term" value="F:DNA-binding transcription factor activity"/>
    <property type="evidence" value="ECO:0007669"/>
    <property type="project" value="TreeGrafter"/>
</dbReference>
<evidence type="ECO:0000256" key="2">
    <source>
        <dbReference type="ARBA" id="ARBA00023125"/>
    </source>
</evidence>
<dbReference type="SMART" id="SM00354">
    <property type="entry name" value="HTH_LACI"/>
    <property type="match status" value="1"/>
</dbReference>
<dbReference type="PANTHER" id="PTHR30146:SF33">
    <property type="entry name" value="TRANSCRIPTIONAL REGULATOR"/>
    <property type="match status" value="1"/>
</dbReference>
<dbReference type="InterPro" id="IPR028082">
    <property type="entry name" value="Peripla_BP_I"/>
</dbReference>
<evidence type="ECO:0000313" key="5">
    <source>
        <dbReference type="EMBL" id="ALZ83989.1"/>
    </source>
</evidence>
<dbReference type="Proteomes" id="UP000064137">
    <property type="component" value="Chromosome"/>
</dbReference>
<dbReference type="GO" id="GO:0000976">
    <property type="term" value="F:transcription cis-regulatory region binding"/>
    <property type="evidence" value="ECO:0007669"/>
    <property type="project" value="TreeGrafter"/>
</dbReference>
<dbReference type="Pfam" id="PF13377">
    <property type="entry name" value="Peripla_BP_3"/>
    <property type="match status" value="1"/>
</dbReference>
<dbReference type="Pfam" id="PF00356">
    <property type="entry name" value="LacI"/>
    <property type="match status" value="1"/>
</dbReference>
<dbReference type="SUPFAM" id="SSF47413">
    <property type="entry name" value="lambda repressor-like DNA-binding domains"/>
    <property type="match status" value="1"/>
</dbReference>